<dbReference type="OrthoDB" id="5046242at2759"/>
<keyword evidence="3" id="KW-1185">Reference proteome</keyword>
<protein>
    <submittedName>
        <fullName evidence="2">Peroxisomal N(1)-acetyl-spermine/spermidine oxidase</fullName>
    </submittedName>
</protein>
<dbReference type="InterPro" id="IPR002937">
    <property type="entry name" value="Amino_oxidase"/>
</dbReference>
<organism evidence="2 3">
    <name type="scientific">Pseudolycoriella hygida</name>
    <dbReference type="NCBI Taxonomy" id="35572"/>
    <lineage>
        <taxon>Eukaryota</taxon>
        <taxon>Metazoa</taxon>
        <taxon>Ecdysozoa</taxon>
        <taxon>Arthropoda</taxon>
        <taxon>Hexapoda</taxon>
        <taxon>Insecta</taxon>
        <taxon>Pterygota</taxon>
        <taxon>Neoptera</taxon>
        <taxon>Endopterygota</taxon>
        <taxon>Diptera</taxon>
        <taxon>Nematocera</taxon>
        <taxon>Sciaroidea</taxon>
        <taxon>Sciaridae</taxon>
        <taxon>Pseudolycoriella</taxon>
    </lineage>
</organism>
<dbReference type="SUPFAM" id="SSF51905">
    <property type="entry name" value="FAD/NAD(P)-binding domain"/>
    <property type="match status" value="1"/>
</dbReference>
<dbReference type="InterPro" id="IPR050281">
    <property type="entry name" value="Flavin_monoamine_oxidase"/>
</dbReference>
<dbReference type="PANTHER" id="PTHR10742">
    <property type="entry name" value="FLAVIN MONOAMINE OXIDASE"/>
    <property type="match status" value="1"/>
</dbReference>
<dbReference type="PANTHER" id="PTHR10742:SF398">
    <property type="entry name" value="AMINE OXIDASE DOMAIN-CONTAINING PROTEIN-RELATED"/>
    <property type="match status" value="1"/>
</dbReference>
<sequence>MEFSETIMGDSENMAKFNKSFGDFFQVNYKSGLSKLEFEDKELADQIMDLSEREMNSLYASESWFDVSAKLNSYVDDAEFSHQLTWKERGFKTFFDFLTKKLPDPLKALPVDEKILFNKEVTNINWNVSEAIAKCADGSEYQADHVIVTVSLGFLKQNYKTLFTPQLPEKKVNAIENTGFGTLGKFFLEFEEPFWPTDIKNWTAYLMLWTKEDKYNITGSEREWLTNIIGFLRVDAQPNVISGLVAGKHLKRFEEISDAQLIDDCMWLLQKSLGRVLPRPINMKRSKWMTNKYFLGSYSFASMDTQAHNVLLAKDLAETMYGDSNKPLLLIAGEATVEFHSGYVHGAVESGLRAAAELLRYYTSH</sequence>
<dbReference type="Pfam" id="PF01593">
    <property type="entry name" value="Amino_oxidase"/>
    <property type="match status" value="1"/>
</dbReference>
<accession>A0A9Q0RW13</accession>
<dbReference type="Gene3D" id="3.90.660.10">
    <property type="match status" value="1"/>
</dbReference>
<dbReference type="SUPFAM" id="SSF54373">
    <property type="entry name" value="FAD-linked reductases, C-terminal domain"/>
    <property type="match status" value="1"/>
</dbReference>
<name>A0A9Q0RW13_9DIPT</name>
<dbReference type="InterPro" id="IPR036188">
    <property type="entry name" value="FAD/NAD-bd_sf"/>
</dbReference>
<dbReference type="EMBL" id="WJQU01000004">
    <property type="protein sequence ID" value="KAJ6636280.1"/>
    <property type="molecule type" value="Genomic_DNA"/>
</dbReference>
<comment type="caution">
    <text evidence="2">The sequence shown here is derived from an EMBL/GenBank/DDBJ whole genome shotgun (WGS) entry which is preliminary data.</text>
</comment>
<dbReference type="AlphaFoldDB" id="A0A9Q0RW13"/>
<dbReference type="GO" id="GO:0046592">
    <property type="term" value="F:polyamine oxidase activity"/>
    <property type="evidence" value="ECO:0007669"/>
    <property type="project" value="TreeGrafter"/>
</dbReference>
<evidence type="ECO:0000313" key="3">
    <source>
        <dbReference type="Proteomes" id="UP001151699"/>
    </source>
</evidence>
<gene>
    <name evidence="2" type="primary">Paox_1</name>
    <name evidence="2" type="ORF">Bhyg_14868</name>
</gene>
<dbReference type="Proteomes" id="UP001151699">
    <property type="component" value="Chromosome C"/>
</dbReference>
<evidence type="ECO:0000313" key="2">
    <source>
        <dbReference type="EMBL" id="KAJ6636280.1"/>
    </source>
</evidence>
<dbReference type="Gene3D" id="3.50.50.60">
    <property type="entry name" value="FAD/NAD(P)-binding domain"/>
    <property type="match status" value="1"/>
</dbReference>
<reference evidence="2" key="1">
    <citation type="submission" date="2022-07" db="EMBL/GenBank/DDBJ databases">
        <authorList>
            <person name="Trinca V."/>
            <person name="Uliana J.V.C."/>
            <person name="Torres T.T."/>
            <person name="Ward R.J."/>
            <person name="Monesi N."/>
        </authorList>
    </citation>
    <scope>NUCLEOTIDE SEQUENCE</scope>
    <source>
        <strain evidence="2">HSMRA1968</strain>
        <tissue evidence="2">Whole embryos</tissue>
    </source>
</reference>
<feature type="domain" description="Amine oxidase" evidence="1">
    <location>
        <begin position="65"/>
        <end position="359"/>
    </location>
</feature>
<evidence type="ECO:0000259" key="1">
    <source>
        <dbReference type="Pfam" id="PF01593"/>
    </source>
</evidence>
<proteinExistence type="predicted"/>